<evidence type="ECO:0000313" key="3">
    <source>
        <dbReference type="EMBL" id="KTG07744.1"/>
    </source>
</evidence>
<evidence type="ECO:0000256" key="1">
    <source>
        <dbReference type="SAM" id="MobiDB-lite"/>
    </source>
</evidence>
<gene>
    <name evidence="3" type="ORF">AUR64_02570</name>
</gene>
<dbReference type="GO" id="GO:0047372">
    <property type="term" value="F:monoacylglycerol lipase activity"/>
    <property type="evidence" value="ECO:0007669"/>
    <property type="project" value="TreeGrafter"/>
</dbReference>
<dbReference type="OrthoDB" id="7531at2157"/>
<dbReference type="EMBL" id="LOPU01000040">
    <property type="protein sequence ID" value="KTG07744.1"/>
    <property type="molecule type" value="Genomic_DNA"/>
</dbReference>
<dbReference type="Gene3D" id="3.40.50.1820">
    <property type="entry name" value="alpha/beta hydrolase"/>
    <property type="match status" value="1"/>
</dbReference>
<name>A0A0W1R2P5_9EURY</name>
<dbReference type="GO" id="GO:0016020">
    <property type="term" value="C:membrane"/>
    <property type="evidence" value="ECO:0007669"/>
    <property type="project" value="TreeGrafter"/>
</dbReference>
<evidence type="ECO:0000313" key="4">
    <source>
        <dbReference type="Proteomes" id="UP000054387"/>
    </source>
</evidence>
<dbReference type="RefSeq" id="WP_058583575.1">
    <property type="nucleotide sequence ID" value="NZ_LOPU01000040.1"/>
</dbReference>
<dbReference type="InterPro" id="IPR000073">
    <property type="entry name" value="AB_hydrolase_1"/>
</dbReference>
<evidence type="ECO:0000259" key="2">
    <source>
        <dbReference type="Pfam" id="PF00561"/>
    </source>
</evidence>
<keyword evidence="4" id="KW-1185">Reference proteome</keyword>
<reference evidence="3 4" key="1">
    <citation type="submission" date="2015-12" db="EMBL/GenBank/DDBJ databases">
        <title>Haloprofundus marisrubri gen. nov., sp. nov., an extremely halophilic archaeon isolated from the Discovery deep brine-seawater interface in the Red Sea.</title>
        <authorList>
            <person name="Zhang G."/>
            <person name="Stingl U."/>
            <person name="Rashid M."/>
        </authorList>
    </citation>
    <scope>NUCLEOTIDE SEQUENCE [LARGE SCALE GENOMIC DNA]</scope>
    <source>
        <strain evidence="3 4">SB9</strain>
    </source>
</reference>
<dbReference type="AlphaFoldDB" id="A0A0W1R2P5"/>
<dbReference type="InterPro" id="IPR029058">
    <property type="entry name" value="AB_hydrolase_fold"/>
</dbReference>
<feature type="domain" description="AB hydrolase-1" evidence="2">
    <location>
        <begin position="52"/>
        <end position="166"/>
    </location>
</feature>
<protein>
    <recommendedName>
        <fullName evidence="2">AB hydrolase-1 domain-containing protein</fullName>
    </recommendedName>
</protein>
<dbReference type="GO" id="GO:0046464">
    <property type="term" value="P:acylglycerol catabolic process"/>
    <property type="evidence" value="ECO:0007669"/>
    <property type="project" value="TreeGrafter"/>
</dbReference>
<dbReference type="PANTHER" id="PTHR43798">
    <property type="entry name" value="MONOACYLGLYCEROL LIPASE"/>
    <property type="match status" value="1"/>
</dbReference>
<dbReference type="InterPro" id="IPR050266">
    <property type="entry name" value="AB_hydrolase_sf"/>
</dbReference>
<dbReference type="PANTHER" id="PTHR43798:SF5">
    <property type="entry name" value="MONOACYLGLYCEROL LIPASE ABHD6"/>
    <property type="match status" value="1"/>
</dbReference>
<feature type="region of interest" description="Disordered" evidence="1">
    <location>
        <begin position="1"/>
        <end position="21"/>
    </location>
</feature>
<proteinExistence type="predicted"/>
<comment type="caution">
    <text evidence="3">The sequence shown here is derived from an EMBL/GenBank/DDBJ whole genome shotgun (WGS) entry which is preliminary data.</text>
</comment>
<dbReference type="STRING" id="1514971.AUR64_02570"/>
<sequence length="301" mass="33975">MSDNNGDGDGAATPDEFDHGDHEPIEARYVWLEFDGEKYRTYYEVAGDGDVPLVCLHTAGADSRQFRHLLNDPDVLEQYTVYAFDMPWHGQTLPPTTSDWWTEDYRLKTDFYAGFVATFVRTLGLDSPAVVGCSMGGAIVLELARNYADDVRAVVGLESTAHAPTRDIGYLDHPHVNQEVVRPEWVYGLQAPQSPERLKRESWWLYSQGGDGVYTGDLHFYAEDWDARGTLDEIDTDDVGVYLLTGEYDYSAAPEDTRRVADEIDGAQFEEMTELGHFPMVENPTRLKEYLEPILEQIAAD</sequence>
<dbReference type="SUPFAM" id="SSF53474">
    <property type="entry name" value="alpha/beta-Hydrolases"/>
    <property type="match status" value="1"/>
</dbReference>
<dbReference type="Proteomes" id="UP000054387">
    <property type="component" value="Unassembled WGS sequence"/>
</dbReference>
<accession>A0A0W1R2P5</accession>
<organism evidence="3 4">
    <name type="scientific">Haloprofundus marisrubri</name>
    <dbReference type="NCBI Taxonomy" id="1514971"/>
    <lineage>
        <taxon>Archaea</taxon>
        <taxon>Methanobacteriati</taxon>
        <taxon>Methanobacteriota</taxon>
        <taxon>Stenosarchaea group</taxon>
        <taxon>Halobacteria</taxon>
        <taxon>Halobacteriales</taxon>
        <taxon>Haloferacaceae</taxon>
        <taxon>Haloprofundus</taxon>
    </lineage>
</organism>
<dbReference type="Pfam" id="PF00561">
    <property type="entry name" value="Abhydrolase_1"/>
    <property type="match status" value="1"/>
</dbReference>